<gene>
    <name evidence="2" type="ORF">GCM10008938_30360</name>
</gene>
<reference evidence="3" key="1">
    <citation type="journal article" date="2019" name="Int. J. Syst. Evol. Microbiol.">
        <title>The Global Catalogue of Microorganisms (GCM) 10K type strain sequencing project: providing services to taxonomists for standard genome sequencing and annotation.</title>
        <authorList>
            <consortium name="The Broad Institute Genomics Platform"/>
            <consortium name="The Broad Institute Genome Sequencing Center for Infectious Disease"/>
            <person name="Wu L."/>
            <person name="Ma J."/>
        </authorList>
    </citation>
    <scope>NUCLEOTIDE SEQUENCE [LARGE SCALE GENOMIC DNA]</scope>
    <source>
        <strain evidence="3">JCM 14370</strain>
    </source>
</reference>
<accession>A0ABQ2D3Z9</accession>
<dbReference type="EMBL" id="BMOD01000012">
    <property type="protein sequence ID" value="GGJ42239.1"/>
    <property type="molecule type" value="Genomic_DNA"/>
</dbReference>
<keyword evidence="1" id="KW-0732">Signal</keyword>
<evidence type="ECO:0008006" key="4">
    <source>
        <dbReference type="Google" id="ProtNLM"/>
    </source>
</evidence>
<feature type="signal peptide" evidence="1">
    <location>
        <begin position="1"/>
        <end position="28"/>
    </location>
</feature>
<dbReference type="Proteomes" id="UP000632222">
    <property type="component" value="Unassembled WGS sequence"/>
</dbReference>
<name>A0ABQ2D3Z9_9DEIO</name>
<evidence type="ECO:0000313" key="2">
    <source>
        <dbReference type="EMBL" id="GGJ42239.1"/>
    </source>
</evidence>
<comment type="caution">
    <text evidence="2">The sequence shown here is derived from an EMBL/GenBank/DDBJ whole genome shotgun (WGS) entry which is preliminary data.</text>
</comment>
<dbReference type="Gene3D" id="2.60.120.260">
    <property type="entry name" value="Galactose-binding domain-like"/>
    <property type="match status" value="1"/>
</dbReference>
<dbReference type="PROSITE" id="PS51257">
    <property type="entry name" value="PROKAR_LIPOPROTEIN"/>
    <property type="match status" value="1"/>
</dbReference>
<organism evidence="2 3">
    <name type="scientific">Deinococcus roseus</name>
    <dbReference type="NCBI Taxonomy" id="392414"/>
    <lineage>
        <taxon>Bacteria</taxon>
        <taxon>Thermotogati</taxon>
        <taxon>Deinococcota</taxon>
        <taxon>Deinococci</taxon>
        <taxon>Deinococcales</taxon>
        <taxon>Deinococcaceae</taxon>
        <taxon>Deinococcus</taxon>
    </lineage>
</organism>
<protein>
    <recommendedName>
        <fullName evidence="4">DNRLRE domain-containing protein</fullName>
    </recommendedName>
</protein>
<evidence type="ECO:0000256" key="1">
    <source>
        <dbReference type="SAM" id="SignalP"/>
    </source>
</evidence>
<feature type="chain" id="PRO_5046186191" description="DNRLRE domain-containing protein" evidence="1">
    <location>
        <begin position="29"/>
        <end position="226"/>
    </location>
</feature>
<evidence type="ECO:0000313" key="3">
    <source>
        <dbReference type="Proteomes" id="UP000632222"/>
    </source>
</evidence>
<proteinExistence type="predicted"/>
<dbReference type="RefSeq" id="WP_189003798.1">
    <property type="nucleotide sequence ID" value="NZ_BMOD01000012.1"/>
</dbReference>
<sequence>MNKLHLTTALLLLTVSCAPTVSQSPATAPITKESAAPVNTLQAASPASWKPGLSGFGYNSTSGVSAVSASAPEAASALSSYPGASKPESLIRIDFDNTKSDPDQDLKKAYALVDFGKSLNFTGVKTVTFEVFNPTSIALDAALTVSTTATKEWQESKLISFQPGWSRINFNLTEQTFKAERSGWANTVAVRDLQDVRGLALMVYPHQGIKNYVLVSAPSTDTTVTE</sequence>
<keyword evidence="3" id="KW-1185">Reference proteome</keyword>